<evidence type="ECO:0000313" key="7">
    <source>
        <dbReference type="EMBL" id="KAK3384137.1"/>
    </source>
</evidence>
<feature type="domain" description="C2H2-type" evidence="6">
    <location>
        <begin position="209"/>
        <end position="233"/>
    </location>
</feature>
<evidence type="ECO:0000313" key="8">
    <source>
        <dbReference type="Proteomes" id="UP001287356"/>
    </source>
</evidence>
<dbReference type="AlphaFoldDB" id="A0AAE0NM72"/>
<evidence type="ECO:0000256" key="4">
    <source>
        <dbReference type="PROSITE-ProRule" id="PRU00042"/>
    </source>
</evidence>
<dbReference type="SMART" id="SM00355">
    <property type="entry name" value="ZnF_C2H2"/>
    <property type="match status" value="3"/>
</dbReference>
<reference evidence="7" key="1">
    <citation type="journal article" date="2023" name="Mol. Phylogenet. Evol.">
        <title>Genome-scale phylogeny and comparative genomics of the fungal order Sordariales.</title>
        <authorList>
            <person name="Hensen N."/>
            <person name="Bonometti L."/>
            <person name="Westerberg I."/>
            <person name="Brannstrom I.O."/>
            <person name="Guillou S."/>
            <person name="Cros-Aarteil S."/>
            <person name="Calhoun S."/>
            <person name="Haridas S."/>
            <person name="Kuo A."/>
            <person name="Mondo S."/>
            <person name="Pangilinan J."/>
            <person name="Riley R."/>
            <person name="LaButti K."/>
            <person name="Andreopoulos B."/>
            <person name="Lipzen A."/>
            <person name="Chen C."/>
            <person name="Yan M."/>
            <person name="Daum C."/>
            <person name="Ng V."/>
            <person name="Clum A."/>
            <person name="Steindorff A."/>
            <person name="Ohm R.A."/>
            <person name="Martin F."/>
            <person name="Silar P."/>
            <person name="Natvig D.O."/>
            <person name="Lalanne C."/>
            <person name="Gautier V."/>
            <person name="Ament-Velasquez S.L."/>
            <person name="Kruys A."/>
            <person name="Hutchinson M.I."/>
            <person name="Powell A.J."/>
            <person name="Barry K."/>
            <person name="Miller A.N."/>
            <person name="Grigoriev I.V."/>
            <person name="Debuchy R."/>
            <person name="Gladieux P."/>
            <person name="Hiltunen Thoren M."/>
            <person name="Johannesson H."/>
        </authorList>
    </citation>
    <scope>NUCLEOTIDE SEQUENCE</scope>
    <source>
        <strain evidence="7">CBS 958.72</strain>
    </source>
</reference>
<evidence type="ECO:0000259" key="6">
    <source>
        <dbReference type="PROSITE" id="PS50157"/>
    </source>
</evidence>
<evidence type="ECO:0000256" key="3">
    <source>
        <dbReference type="ARBA" id="ARBA00022833"/>
    </source>
</evidence>
<dbReference type="InterPro" id="IPR036236">
    <property type="entry name" value="Znf_C2H2_sf"/>
</dbReference>
<dbReference type="PROSITE" id="PS50157">
    <property type="entry name" value="ZINC_FINGER_C2H2_2"/>
    <property type="match status" value="1"/>
</dbReference>
<evidence type="ECO:0000256" key="5">
    <source>
        <dbReference type="SAM" id="MobiDB-lite"/>
    </source>
</evidence>
<dbReference type="Proteomes" id="UP001287356">
    <property type="component" value="Unassembled WGS sequence"/>
</dbReference>
<comment type="caution">
    <text evidence="7">The sequence shown here is derived from an EMBL/GenBank/DDBJ whole genome shotgun (WGS) entry which is preliminary data.</text>
</comment>
<evidence type="ECO:0000256" key="1">
    <source>
        <dbReference type="ARBA" id="ARBA00022723"/>
    </source>
</evidence>
<keyword evidence="1" id="KW-0479">Metal-binding</keyword>
<dbReference type="PROSITE" id="PS00028">
    <property type="entry name" value="ZINC_FINGER_C2H2_1"/>
    <property type="match status" value="1"/>
</dbReference>
<feature type="compositionally biased region" description="Low complexity" evidence="5">
    <location>
        <begin position="173"/>
        <end position="198"/>
    </location>
</feature>
<dbReference type="SUPFAM" id="SSF57667">
    <property type="entry name" value="beta-beta-alpha zinc fingers"/>
    <property type="match status" value="1"/>
</dbReference>
<name>A0AAE0NM72_9PEZI</name>
<organism evidence="7 8">
    <name type="scientific">Lasiosphaeria ovina</name>
    <dbReference type="NCBI Taxonomy" id="92902"/>
    <lineage>
        <taxon>Eukaryota</taxon>
        <taxon>Fungi</taxon>
        <taxon>Dikarya</taxon>
        <taxon>Ascomycota</taxon>
        <taxon>Pezizomycotina</taxon>
        <taxon>Sordariomycetes</taxon>
        <taxon>Sordariomycetidae</taxon>
        <taxon>Sordariales</taxon>
        <taxon>Lasiosphaeriaceae</taxon>
        <taxon>Lasiosphaeria</taxon>
    </lineage>
</organism>
<evidence type="ECO:0000256" key="2">
    <source>
        <dbReference type="ARBA" id="ARBA00022771"/>
    </source>
</evidence>
<feature type="compositionally biased region" description="Polar residues" evidence="5">
    <location>
        <begin position="1"/>
        <end position="16"/>
    </location>
</feature>
<dbReference type="InterPro" id="IPR013087">
    <property type="entry name" value="Znf_C2H2_type"/>
</dbReference>
<feature type="region of interest" description="Disordered" evidence="5">
    <location>
        <begin position="156"/>
        <end position="210"/>
    </location>
</feature>
<sequence length="301" mass="32407">MLSPTIDTRMSNNTPQAPCPPADEQVDWVWVRVPRNSSAAAPNTLSTSPLLPQGPSAPIQPPAMSSIPSFVSKVDDYTITDFGIDQGLWLQDTLWDIPEDLALSLGTDFFGGGVKDLLGFGNQSGLDFMSGNFNPFASETLTGPFNLLTTAPAAGCINPESSRESPLTPPPGLSWSPPSSSTPVGSSPTAPLTPPSSAHSQDTNVNSALSCSDPSCARKFDKAADLRKHERSHRRPFRCDICDKGHLDKRGLARHIWTRHRNVAIERGAGPPEHARCPECGKEGRRDNIARHMKLHATASK</sequence>
<reference evidence="7" key="2">
    <citation type="submission" date="2023-06" db="EMBL/GenBank/DDBJ databases">
        <authorList>
            <consortium name="Lawrence Berkeley National Laboratory"/>
            <person name="Haridas S."/>
            <person name="Hensen N."/>
            <person name="Bonometti L."/>
            <person name="Westerberg I."/>
            <person name="Brannstrom I.O."/>
            <person name="Guillou S."/>
            <person name="Cros-Aarteil S."/>
            <person name="Calhoun S."/>
            <person name="Kuo A."/>
            <person name="Mondo S."/>
            <person name="Pangilinan J."/>
            <person name="Riley R."/>
            <person name="Labutti K."/>
            <person name="Andreopoulos B."/>
            <person name="Lipzen A."/>
            <person name="Chen C."/>
            <person name="Yanf M."/>
            <person name="Daum C."/>
            <person name="Ng V."/>
            <person name="Clum A."/>
            <person name="Steindorff A."/>
            <person name="Ohm R."/>
            <person name="Martin F."/>
            <person name="Silar P."/>
            <person name="Natvig D."/>
            <person name="Lalanne C."/>
            <person name="Gautier V."/>
            <person name="Ament-Velasquez S.L."/>
            <person name="Kruys A."/>
            <person name="Hutchinson M.I."/>
            <person name="Powell A.J."/>
            <person name="Barry K."/>
            <person name="Miller A.N."/>
            <person name="Grigoriev I.V."/>
            <person name="Debuchy R."/>
            <person name="Gladieux P."/>
            <person name="Thoren M.H."/>
            <person name="Johannesson H."/>
        </authorList>
    </citation>
    <scope>NUCLEOTIDE SEQUENCE</scope>
    <source>
        <strain evidence="7">CBS 958.72</strain>
    </source>
</reference>
<protein>
    <recommendedName>
        <fullName evidence="6">C2H2-type domain-containing protein</fullName>
    </recommendedName>
</protein>
<keyword evidence="2 4" id="KW-0863">Zinc-finger</keyword>
<accession>A0AAE0NM72</accession>
<feature type="compositionally biased region" description="Polar residues" evidence="5">
    <location>
        <begin position="199"/>
        <end position="210"/>
    </location>
</feature>
<proteinExistence type="predicted"/>
<feature type="region of interest" description="Disordered" evidence="5">
    <location>
        <begin position="1"/>
        <end position="22"/>
    </location>
</feature>
<gene>
    <name evidence="7" type="ORF">B0T24DRAFT_73503</name>
</gene>
<dbReference type="PANTHER" id="PTHR23235">
    <property type="entry name" value="KRUEPPEL-LIKE TRANSCRIPTION FACTOR"/>
    <property type="match status" value="1"/>
</dbReference>
<dbReference type="Gene3D" id="3.30.160.60">
    <property type="entry name" value="Classic Zinc Finger"/>
    <property type="match status" value="1"/>
</dbReference>
<keyword evidence="8" id="KW-1185">Reference proteome</keyword>
<dbReference type="EMBL" id="JAULSN010000001">
    <property type="protein sequence ID" value="KAK3384137.1"/>
    <property type="molecule type" value="Genomic_DNA"/>
</dbReference>
<dbReference type="GO" id="GO:0008270">
    <property type="term" value="F:zinc ion binding"/>
    <property type="evidence" value="ECO:0007669"/>
    <property type="project" value="UniProtKB-KW"/>
</dbReference>
<keyword evidence="3" id="KW-0862">Zinc</keyword>